<organism evidence="2 3">
    <name type="scientific">Myodes glareolus</name>
    <name type="common">Bank vole</name>
    <name type="synonym">Clethrionomys glareolus</name>
    <dbReference type="NCBI Taxonomy" id="447135"/>
    <lineage>
        <taxon>Eukaryota</taxon>
        <taxon>Metazoa</taxon>
        <taxon>Chordata</taxon>
        <taxon>Craniata</taxon>
        <taxon>Vertebrata</taxon>
        <taxon>Euteleostomi</taxon>
        <taxon>Mammalia</taxon>
        <taxon>Eutheria</taxon>
        <taxon>Euarchontoglires</taxon>
        <taxon>Glires</taxon>
        <taxon>Rodentia</taxon>
        <taxon>Myomorpha</taxon>
        <taxon>Muroidea</taxon>
        <taxon>Cricetidae</taxon>
        <taxon>Arvicolinae</taxon>
        <taxon>Myodes</taxon>
    </lineage>
</organism>
<dbReference type="EMBL" id="JBBHLL010000021">
    <property type="protein sequence ID" value="KAK7829450.1"/>
    <property type="molecule type" value="Genomic_DNA"/>
</dbReference>
<accession>A0AAW0JSY0</accession>
<dbReference type="AlphaFoldDB" id="A0AAW0JSY0"/>
<keyword evidence="3" id="KW-1185">Reference proteome</keyword>
<name>A0AAW0JSY0_MYOGA</name>
<evidence type="ECO:0000313" key="2">
    <source>
        <dbReference type="EMBL" id="KAK7829450.1"/>
    </source>
</evidence>
<dbReference type="Proteomes" id="UP001488838">
    <property type="component" value="Unassembled WGS sequence"/>
</dbReference>
<reference evidence="2 3" key="1">
    <citation type="journal article" date="2023" name="bioRxiv">
        <title>Conserved and derived expression patterns and positive selection on dental genes reveal complex evolutionary context of ever-growing rodent molars.</title>
        <authorList>
            <person name="Calamari Z.T."/>
            <person name="Song A."/>
            <person name="Cohen E."/>
            <person name="Akter M."/>
            <person name="Roy R.D."/>
            <person name="Hallikas O."/>
            <person name="Christensen M.M."/>
            <person name="Li P."/>
            <person name="Marangoni P."/>
            <person name="Jernvall J."/>
            <person name="Klein O.D."/>
        </authorList>
    </citation>
    <scope>NUCLEOTIDE SEQUENCE [LARGE SCALE GENOMIC DNA]</scope>
    <source>
        <strain evidence="2">V071</strain>
    </source>
</reference>
<proteinExistence type="predicted"/>
<feature type="region of interest" description="Disordered" evidence="1">
    <location>
        <begin position="196"/>
        <end position="254"/>
    </location>
</feature>
<feature type="compositionally biased region" description="Acidic residues" evidence="1">
    <location>
        <begin position="225"/>
        <end position="234"/>
    </location>
</feature>
<gene>
    <name evidence="2" type="ORF">U0070_007224</name>
</gene>
<protein>
    <submittedName>
        <fullName evidence="2">Uncharacterized protein</fullName>
    </submittedName>
</protein>
<evidence type="ECO:0000256" key="1">
    <source>
        <dbReference type="SAM" id="MobiDB-lite"/>
    </source>
</evidence>
<feature type="region of interest" description="Disordered" evidence="1">
    <location>
        <begin position="114"/>
        <end position="134"/>
    </location>
</feature>
<comment type="caution">
    <text evidence="2">The sequence shown here is derived from an EMBL/GenBank/DDBJ whole genome shotgun (WGS) entry which is preliminary data.</text>
</comment>
<feature type="compositionally biased region" description="Basic and acidic residues" evidence="1">
    <location>
        <begin position="209"/>
        <end position="224"/>
    </location>
</feature>
<evidence type="ECO:0000313" key="3">
    <source>
        <dbReference type="Proteomes" id="UP001488838"/>
    </source>
</evidence>
<sequence length="254" mass="28296">MQRTVPMKEPSTADYTNGKMTPTALLFQQTIEIVKPADHPFPAPLEEGISLDIFSAFIEPSPTPETERKVGLMLPFLALLSKHYTGTRRKELHVLPLSSPLTLSWPTEIFSSEALDQEESPQEPQSESEAAEVDPLVGFTIDDVKSALARVTDEVLLNIQVLRMGSELRTVLGESVSARPASTSVGFELEKSGLEKSSKVVDSESLGCSEDRWEEVILESREEKEEKEEEEKEKEDEGKEGKEREEEPSNKVHA</sequence>
<feature type="compositionally biased region" description="Basic and acidic residues" evidence="1">
    <location>
        <begin position="235"/>
        <end position="254"/>
    </location>
</feature>